<dbReference type="InterPro" id="IPR011519">
    <property type="entry name" value="UnbV_ASPIC"/>
</dbReference>
<evidence type="ECO:0000259" key="2">
    <source>
        <dbReference type="Pfam" id="PF07593"/>
    </source>
</evidence>
<dbReference type="InterPro" id="IPR028994">
    <property type="entry name" value="Integrin_alpha_N"/>
</dbReference>
<dbReference type="Pfam" id="PF13517">
    <property type="entry name" value="FG-GAP_3"/>
    <property type="match status" value="2"/>
</dbReference>
<keyword evidence="1" id="KW-0732">Signal</keyword>
<proteinExistence type="predicted"/>
<keyword evidence="4" id="KW-1185">Reference proteome</keyword>
<dbReference type="Pfam" id="PF07593">
    <property type="entry name" value="UnbV_ASPIC"/>
    <property type="match status" value="1"/>
</dbReference>
<accession>A0A1Q2HQB6</accession>
<organism evidence="3 4">
    <name type="scientific">Sedimentisphaera cyanobacteriorum</name>
    <dbReference type="NCBI Taxonomy" id="1940790"/>
    <lineage>
        <taxon>Bacteria</taxon>
        <taxon>Pseudomonadati</taxon>
        <taxon>Planctomycetota</taxon>
        <taxon>Phycisphaerae</taxon>
        <taxon>Sedimentisphaerales</taxon>
        <taxon>Sedimentisphaeraceae</taxon>
        <taxon>Sedimentisphaera</taxon>
    </lineage>
</organism>
<feature type="domain" description="ASPIC/UnbV" evidence="2">
    <location>
        <begin position="412"/>
        <end position="478"/>
    </location>
</feature>
<evidence type="ECO:0000313" key="4">
    <source>
        <dbReference type="Proteomes" id="UP000188273"/>
    </source>
</evidence>
<gene>
    <name evidence="3" type="ORF">L21SP3_01326</name>
</gene>
<dbReference type="SUPFAM" id="SSF69318">
    <property type="entry name" value="Integrin alpha N-terminal domain"/>
    <property type="match status" value="1"/>
</dbReference>
<reference evidence="4" key="1">
    <citation type="submission" date="2017-02" db="EMBL/GenBank/DDBJ databases">
        <title>Comparative genomics and description of representatives of a novel lineage of planctomycetes thriving in anoxic sediments.</title>
        <authorList>
            <person name="Spring S."/>
            <person name="Bunk B."/>
            <person name="Sproer C."/>
            <person name="Klenk H.-P."/>
        </authorList>
    </citation>
    <scope>NUCLEOTIDE SEQUENCE [LARGE SCALE GENOMIC DNA]</scope>
    <source>
        <strain evidence="4">L21-RPul-D3</strain>
    </source>
</reference>
<dbReference type="STRING" id="1940790.L21SP3_01326"/>
<dbReference type="KEGG" id="pbu:L21SP3_01326"/>
<protein>
    <submittedName>
        <fullName evidence="3">FG-GAP repeat containing protein</fullName>
    </submittedName>
</protein>
<dbReference type="InterPro" id="IPR027039">
    <property type="entry name" value="Crtac1"/>
</dbReference>
<dbReference type="PANTHER" id="PTHR16026:SF0">
    <property type="entry name" value="CARTILAGE ACIDIC PROTEIN 1"/>
    <property type="match status" value="1"/>
</dbReference>
<dbReference type="Gene3D" id="2.130.10.130">
    <property type="entry name" value="Integrin alpha, N-terminal"/>
    <property type="match status" value="2"/>
</dbReference>
<dbReference type="EMBL" id="CP019633">
    <property type="protein sequence ID" value="AQQ09521.1"/>
    <property type="molecule type" value="Genomic_DNA"/>
</dbReference>
<name>A0A1Q2HQB6_9BACT</name>
<dbReference type="PANTHER" id="PTHR16026">
    <property type="entry name" value="CARTILAGE ACIDIC PROTEIN 1"/>
    <property type="match status" value="1"/>
</dbReference>
<evidence type="ECO:0000313" key="3">
    <source>
        <dbReference type="EMBL" id="AQQ09521.1"/>
    </source>
</evidence>
<sequence>MGEYSLLGFQREIRLKTNAVIIIFAVSALFAEVRFENKTSQLGLKLRRGQTACADYNRDGWTDICSSGELWRNNEGRNFEKVFQSRGRAVFADFNNDSFPDMFVYNKHKLLINQSGEGFEEAEFPDLEIDSSLAACCADFNSDGFTDVYVAGYENWKKGITYPDALVVNQKGKGWKKLWTEKKYRARGASACDFDRDSDADIYVSNYRLQPNLLLINKGSGKFENKAKFYKAEAGSRKISGGHSIGAVWADFDNDGLFDIFAGNFAHKDSRGRQPESVFLRNNGLQNDFRFENMGQCGLHYQESYASPAAGDYDNDGDLDLFFTTVYKNASFGRQDHPVLYKNEGSWQFTNVTKQAGLSGLGPTYQAAWADFNNDGFLDLVTNRKVFINQGNKNSWLKVGLAGDGEQIPRDAAGTQVLIETGDKTLVRQVEIGTGQGNQNEKTLHFGLGKRQKAVDLKVRWFNGAEQNSTDTALNSLVKIAFSPSSQKGIPDLNPRYKVRSDSPLLGK</sequence>
<dbReference type="InterPro" id="IPR013517">
    <property type="entry name" value="FG-GAP"/>
</dbReference>
<evidence type="ECO:0000256" key="1">
    <source>
        <dbReference type="ARBA" id="ARBA00022729"/>
    </source>
</evidence>
<dbReference type="AlphaFoldDB" id="A0A1Q2HQB6"/>
<dbReference type="Proteomes" id="UP000188273">
    <property type="component" value="Chromosome"/>
</dbReference>